<dbReference type="Proteomes" id="UP000789423">
    <property type="component" value="Unassembled WGS sequence"/>
</dbReference>
<evidence type="ECO:0000313" key="2">
    <source>
        <dbReference type="Proteomes" id="UP000789423"/>
    </source>
</evidence>
<dbReference type="EMBL" id="CAKJTI010000009">
    <property type="protein sequence ID" value="CAG9612986.1"/>
    <property type="molecule type" value="Genomic_DNA"/>
</dbReference>
<gene>
    <name evidence="1" type="ORF">BACCIP111899_02181</name>
</gene>
<dbReference type="Pfam" id="PF12840">
    <property type="entry name" value="HTH_20"/>
    <property type="match status" value="1"/>
</dbReference>
<accession>A0ABM8YBF0</accession>
<proteinExistence type="predicted"/>
<dbReference type="SUPFAM" id="SSF46785">
    <property type="entry name" value="Winged helix' DNA-binding domain"/>
    <property type="match status" value="1"/>
</dbReference>
<evidence type="ECO:0000313" key="1">
    <source>
        <dbReference type="EMBL" id="CAG9612986.1"/>
    </source>
</evidence>
<name>A0ABM8YBF0_9BACI</name>
<dbReference type="InterPro" id="IPR036390">
    <property type="entry name" value="WH_DNA-bd_sf"/>
</dbReference>
<dbReference type="RefSeq" id="WP_230575093.1">
    <property type="nucleotide sequence ID" value="NZ_CAKJTI010000009.1"/>
</dbReference>
<evidence type="ECO:0008006" key="3">
    <source>
        <dbReference type="Google" id="ProtNLM"/>
    </source>
</evidence>
<comment type="caution">
    <text evidence="1">The sequence shown here is derived from an EMBL/GenBank/DDBJ whole genome shotgun (WGS) entry which is preliminary data.</text>
</comment>
<sequence>MKEKKMDILFHPIRFQLIQEFIGGEKLTAKQLAKKLPHIPQATLYRHLEKLTTAHILQVAQETQIRGTVEKLYVLNISMASISQKDLQDVTKEEHMQYFMMFVTQLTANFKDYLQQDQIDFEKDGVGYRQASFYMSDEEFQEFIQEMSGVFLKAMKRKPSPERKRRTLSTIIIPERNGKGE</sequence>
<protein>
    <recommendedName>
        <fullName evidence="3">Helix-turn-helix domain-containing protein</fullName>
    </recommendedName>
</protein>
<reference evidence="1 2" key="1">
    <citation type="submission" date="2021-10" db="EMBL/GenBank/DDBJ databases">
        <authorList>
            <person name="Criscuolo A."/>
        </authorList>
    </citation>
    <scope>NUCLEOTIDE SEQUENCE [LARGE SCALE GENOMIC DNA]</scope>
    <source>
        <strain evidence="2">CIP 111899</strain>
    </source>
</reference>
<organism evidence="1 2">
    <name type="scientific">Bacillus rhizoplanae</name>
    <dbReference type="NCBI Taxonomy" id="2880966"/>
    <lineage>
        <taxon>Bacteria</taxon>
        <taxon>Bacillati</taxon>
        <taxon>Bacillota</taxon>
        <taxon>Bacilli</taxon>
        <taxon>Bacillales</taxon>
        <taxon>Bacillaceae</taxon>
        <taxon>Bacillus</taxon>
    </lineage>
</organism>
<keyword evidence="2" id="KW-1185">Reference proteome</keyword>
<dbReference type="InterPro" id="IPR036388">
    <property type="entry name" value="WH-like_DNA-bd_sf"/>
</dbReference>
<dbReference type="Gene3D" id="1.10.10.10">
    <property type="entry name" value="Winged helix-like DNA-binding domain superfamily/Winged helix DNA-binding domain"/>
    <property type="match status" value="1"/>
</dbReference>
<dbReference type="NCBIfam" id="NF005061">
    <property type="entry name" value="PRK06474.1"/>
    <property type="match status" value="1"/>
</dbReference>
<dbReference type="Gene3D" id="6.10.140.2180">
    <property type="match status" value="1"/>
</dbReference>